<dbReference type="SUPFAM" id="SSF54826">
    <property type="entry name" value="Enolase N-terminal domain-like"/>
    <property type="match status" value="1"/>
</dbReference>
<feature type="active site" description="Proton donor" evidence="9 10">
    <location>
        <position position="212"/>
    </location>
</feature>
<dbReference type="PANTHER" id="PTHR11902">
    <property type="entry name" value="ENOLASE"/>
    <property type="match status" value="1"/>
</dbReference>
<accession>A0A1G1WBS0</accession>
<dbReference type="InterPro" id="IPR000941">
    <property type="entry name" value="Enolase"/>
</dbReference>
<dbReference type="EMBL" id="MHCR01000023">
    <property type="protein sequence ID" value="OGY25139.1"/>
    <property type="molecule type" value="Genomic_DNA"/>
</dbReference>
<feature type="binding site" evidence="9">
    <location>
        <position position="170"/>
    </location>
    <ligand>
        <name>(2R)-2-phosphoglycerate</name>
        <dbReference type="ChEBI" id="CHEBI:58289"/>
    </ligand>
</feature>
<feature type="binding site" evidence="11">
    <location>
        <position position="171"/>
    </location>
    <ligand>
        <name>substrate</name>
    </ligand>
</feature>
<feature type="binding site" evidence="11">
    <location>
        <position position="395"/>
    </location>
    <ligand>
        <name>substrate</name>
    </ligand>
</feature>
<sequence>MAKITKVTSDQILDSRGIPTLKATVFLDDNSIGTASAPSGTSVGLKEAKELRDGDHSQYNGMGVLKAIENVKTVINDSLLNKDSLNQEVVDNTMIRLDGTNDKSKLGANAIVAVSLANAVASAASLNVPLYKHLNRLFRNYLPTQDIKMPRPMLNLINGGKHAKGGLDFQEFMIVAHGFPAFVDSYRAGMDVFTILKNVLLDKNIKIEYGAEGGYAIDLTRNRDAIENLREAINKSKYNYGGQVGISLDIAANTFYRDGTYSVRDINKLLTPLEMSEFLSNLTEEFKLISLEDPLYEEDWEGWRNIISRTKSKTKIISDDFSTTNVSRLKKIINAKAANGVIIKTNQVGTLTEAFKFVALAKENNFTTIVSHRSGETLDTFISDLAVSFGADYLKSGAPNQPERIAKYQRLIQIENELKEHGTA</sequence>
<gene>
    <name evidence="9" type="primary">eno</name>
    <name evidence="15" type="ORF">A2134_00515</name>
</gene>
<dbReference type="GO" id="GO:0006096">
    <property type="term" value="P:glycolytic process"/>
    <property type="evidence" value="ECO:0007669"/>
    <property type="project" value="UniProtKB-UniRule"/>
</dbReference>
<dbReference type="SMART" id="SM01193">
    <property type="entry name" value="Enolase_N"/>
    <property type="match status" value="1"/>
</dbReference>
<dbReference type="Gene3D" id="3.20.20.120">
    <property type="entry name" value="Enolase-like C-terminal domain"/>
    <property type="match status" value="1"/>
</dbReference>
<dbReference type="SFLD" id="SFLDS00001">
    <property type="entry name" value="Enolase"/>
    <property type="match status" value="1"/>
</dbReference>
<keyword evidence="9" id="KW-0963">Cytoplasm</keyword>
<keyword evidence="5 9" id="KW-0964">Secreted</keyword>
<feature type="binding site" evidence="9">
    <location>
        <position position="344"/>
    </location>
    <ligand>
        <name>(2R)-2-phosphoglycerate</name>
        <dbReference type="ChEBI" id="CHEBI:58289"/>
    </ligand>
</feature>
<dbReference type="Gene3D" id="3.30.390.10">
    <property type="entry name" value="Enolase-like, N-terminal domain"/>
    <property type="match status" value="1"/>
</dbReference>
<dbReference type="InterPro" id="IPR036849">
    <property type="entry name" value="Enolase-like_C_sf"/>
</dbReference>
<comment type="function">
    <text evidence="9">Catalyzes the reversible conversion of 2-phosphoglycerate (2-PG) into phosphoenolpyruvate (PEP). It is essential for the degradation of carbohydrates via glycolysis.</text>
</comment>
<evidence type="ECO:0000313" key="16">
    <source>
        <dbReference type="Proteomes" id="UP000178162"/>
    </source>
</evidence>
<dbReference type="GO" id="GO:0000015">
    <property type="term" value="C:phosphopyruvate hydratase complex"/>
    <property type="evidence" value="ECO:0007669"/>
    <property type="project" value="InterPro"/>
</dbReference>
<comment type="similarity">
    <text evidence="2 9">Belongs to the enolase family.</text>
</comment>
<dbReference type="STRING" id="1802595.A2134_00515"/>
<dbReference type="PANTHER" id="PTHR11902:SF1">
    <property type="entry name" value="ENOLASE"/>
    <property type="match status" value="1"/>
</dbReference>
<dbReference type="PRINTS" id="PR00148">
    <property type="entry name" value="ENOLASE"/>
</dbReference>
<comment type="cofactor">
    <cofactor evidence="12">
        <name>Mg(2+)</name>
        <dbReference type="ChEBI" id="CHEBI:18420"/>
    </cofactor>
    <text evidence="12">Mg(2+) is required for catalysis and for stabilizing the dimer.</text>
</comment>
<feature type="binding site" evidence="9">
    <location>
        <position position="373"/>
    </location>
    <ligand>
        <name>(2R)-2-phosphoglycerate</name>
        <dbReference type="ChEBI" id="CHEBI:58289"/>
    </ligand>
</feature>
<evidence type="ECO:0000256" key="10">
    <source>
        <dbReference type="PIRSR" id="PIRSR001400-1"/>
    </source>
</evidence>
<keyword evidence="15" id="KW-0670">Pyruvate</keyword>
<evidence type="ECO:0000256" key="8">
    <source>
        <dbReference type="ARBA" id="ARBA00023239"/>
    </source>
</evidence>
<evidence type="ECO:0000256" key="7">
    <source>
        <dbReference type="ARBA" id="ARBA00023152"/>
    </source>
</evidence>
<evidence type="ECO:0000256" key="6">
    <source>
        <dbReference type="ARBA" id="ARBA00022842"/>
    </source>
</evidence>
<feature type="binding site" evidence="9 12">
    <location>
        <position position="249"/>
    </location>
    <ligand>
        <name>Mg(2+)</name>
        <dbReference type="ChEBI" id="CHEBI:18420"/>
    </ligand>
</feature>
<protein>
    <recommendedName>
        <fullName evidence="4 9">Enolase</fullName>
        <ecNumber evidence="3 9">4.2.1.11</ecNumber>
    </recommendedName>
    <alternativeName>
        <fullName evidence="9">2-phospho-D-glycerate hydro-lyase</fullName>
    </alternativeName>
    <alternativeName>
        <fullName evidence="9">2-phosphoglycerate dehydratase</fullName>
    </alternativeName>
</protein>
<keyword evidence="9 12" id="KW-0479">Metal-binding</keyword>
<dbReference type="PIRSF" id="PIRSF001400">
    <property type="entry name" value="Enolase"/>
    <property type="match status" value="1"/>
</dbReference>
<evidence type="ECO:0000256" key="12">
    <source>
        <dbReference type="PIRSR" id="PIRSR001400-3"/>
    </source>
</evidence>
<feature type="binding site" evidence="9">
    <location>
        <position position="395"/>
    </location>
    <ligand>
        <name>(2R)-2-phosphoglycerate</name>
        <dbReference type="ChEBI" id="CHEBI:58289"/>
    </ligand>
</feature>
<feature type="binding site" evidence="11">
    <location>
        <position position="292"/>
    </location>
    <ligand>
        <name>substrate</name>
    </ligand>
</feature>
<comment type="cofactor">
    <cofactor evidence="9">
        <name>Mg(2+)</name>
        <dbReference type="ChEBI" id="CHEBI:18420"/>
    </cofactor>
    <text evidence="9">Binds a second Mg(2+) ion via substrate during catalysis.</text>
</comment>
<dbReference type="SMART" id="SM01192">
    <property type="entry name" value="Enolase_C"/>
    <property type="match status" value="1"/>
</dbReference>
<feature type="binding site" evidence="11">
    <location>
        <begin position="371"/>
        <end position="374"/>
    </location>
    <ligand>
        <name>substrate</name>
    </ligand>
</feature>
<keyword evidence="8 9" id="KW-0456">Lyase</keyword>
<dbReference type="InterPro" id="IPR020810">
    <property type="entry name" value="Enolase_C"/>
</dbReference>
<evidence type="ECO:0000256" key="4">
    <source>
        <dbReference type="ARBA" id="ARBA00017068"/>
    </source>
</evidence>
<feature type="binding site" evidence="11">
    <location>
        <position position="319"/>
    </location>
    <ligand>
        <name>substrate</name>
    </ligand>
</feature>
<dbReference type="EC" id="4.2.1.11" evidence="3 9"/>
<dbReference type="UniPathway" id="UPA00109">
    <property type="reaction ID" value="UER00187"/>
</dbReference>
<keyword evidence="6 9" id="KW-0460">Magnesium</keyword>
<evidence type="ECO:0000313" key="15">
    <source>
        <dbReference type="EMBL" id="OGY25139.1"/>
    </source>
</evidence>
<dbReference type="Pfam" id="PF00113">
    <property type="entry name" value="Enolase_C"/>
    <property type="match status" value="1"/>
</dbReference>
<dbReference type="InterPro" id="IPR020809">
    <property type="entry name" value="Enolase_CS"/>
</dbReference>
<dbReference type="HAMAP" id="MF_00318">
    <property type="entry name" value="Enolase"/>
    <property type="match status" value="1"/>
</dbReference>
<dbReference type="InterPro" id="IPR020811">
    <property type="entry name" value="Enolase_N"/>
</dbReference>
<comment type="subcellular location">
    <subcellularLocation>
        <location evidence="9">Cytoplasm</location>
    </subcellularLocation>
    <subcellularLocation>
        <location evidence="9">Secreted</location>
    </subcellularLocation>
    <subcellularLocation>
        <location evidence="9">Cell surface</location>
    </subcellularLocation>
    <text evidence="9">Fractions of enolase are present in both the cytoplasm and on the cell surface.</text>
</comment>
<dbReference type="NCBIfam" id="TIGR01060">
    <property type="entry name" value="eno"/>
    <property type="match status" value="1"/>
</dbReference>
<dbReference type="SFLD" id="SFLDF00002">
    <property type="entry name" value="enolase"/>
    <property type="match status" value="1"/>
</dbReference>
<evidence type="ECO:0000256" key="2">
    <source>
        <dbReference type="ARBA" id="ARBA00009604"/>
    </source>
</evidence>
<dbReference type="AlphaFoldDB" id="A0A1G1WBS0"/>
<dbReference type="SUPFAM" id="SSF51604">
    <property type="entry name" value="Enolase C-terminal domain-like"/>
    <property type="match status" value="1"/>
</dbReference>
<keyword evidence="7 9" id="KW-0324">Glycolysis</keyword>
<feature type="domain" description="Enolase N-terminal" evidence="14">
    <location>
        <begin position="4"/>
        <end position="134"/>
    </location>
</feature>
<dbReference type="GO" id="GO:0005576">
    <property type="term" value="C:extracellular region"/>
    <property type="evidence" value="ECO:0007669"/>
    <property type="project" value="UniProtKB-SubCell"/>
</dbReference>
<feature type="binding site" evidence="9 12">
    <location>
        <position position="319"/>
    </location>
    <ligand>
        <name>Mg(2+)</name>
        <dbReference type="ChEBI" id="CHEBI:18420"/>
    </ligand>
</feature>
<reference evidence="15 16" key="1">
    <citation type="journal article" date="2016" name="Nat. Commun.">
        <title>Thousands of microbial genomes shed light on interconnected biogeochemical processes in an aquifer system.</title>
        <authorList>
            <person name="Anantharaman K."/>
            <person name="Brown C.T."/>
            <person name="Hug L.A."/>
            <person name="Sharon I."/>
            <person name="Castelle C.J."/>
            <person name="Probst A.J."/>
            <person name="Thomas B.C."/>
            <person name="Singh A."/>
            <person name="Wilkins M.J."/>
            <person name="Karaoz U."/>
            <person name="Brodie E.L."/>
            <person name="Williams K.H."/>
            <person name="Hubbard S.S."/>
            <person name="Banfield J.F."/>
        </authorList>
    </citation>
    <scope>NUCLEOTIDE SEQUENCE [LARGE SCALE GENOMIC DNA]</scope>
</reference>
<feature type="binding site" evidence="11">
    <location>
        <position position="162"/>
    </location>
    <ligand>
        <name>substrate</name>
    </ligand>
</feature>
<proteinExistence type="inferred from homology"/>
<dbReference type="Pfam" id="PF03952">
    <property type="entry name" value="Enolase_N"/>
    <property type="match status" value="1"/>
</dbReference>
<dbReference type="InterPro" id="IPR029017">
    <property type="entry name" value="Enolase-like_N"/>
</dbReference>
<evidence type="ECO:0000256" key="11">
    <source>
        <dbReference type="PIRSR" id="PIRSR001400-2"/>
    </source>
</evidence>
<evidence type="ECO:0000259" key="13">
    <source>
        <dbReference type="SMART" id="SM01192"/>
    </source>
</evidence>
<comment type="pathway">
    <text evidence="1 9">Carbohydrate degradation; glycolysis; pyruvate from D-glyceraldehyde 3-phosphate: step 4/5.</text>
</comment>
<feature type="domain" description="Enolase C-terminal TIM barrel" evidence="13">
    <location>
        <begin position="146"/>
        <end position="424"/>
    </location>
</feature>
<feature type="active site" description="Proton acceptor" evidence="9 10">
    <location>
        <position position="344"/>
    </location>
</feature>
<dbReference type="GO" id="GO:0009986">
    <property type="term" value="C:cell surface"/>
    <property type="evidence" value="ECO:0007669"/>
    <property type="project" value="UniProtKB-SubCell"/>
</dbReference>
<evidence type="ECO:0000256" key="3">
    <source>
        <dbReference type="ARBA" id="ARBA00012058"/>
    </source>
</evidence>
<organism evidence="15 16">
    <name type="scientific">Candidatus Woykebacteria bacterium RBG_16_39_9b</name>
    <dbReference type="NCBI Taxonomy" id="1802595"/>
    <lineage>
        <taxon>Bacteria</taxon>
        <taxon>Candidatus Woykeibacteriota</taxon>
    </lineage>
</organism>
<dbReference type="CDD" id="cd03313">
    <property type="entry name" value="enolase"/>
    <property type="match status" value="1"/>
</dbReference>
<feature type="binding site" evidence="9">
    <location>
        <position position="374"/>
    </location>
    <ligand>
        <name>(2R)-2-phosphoglycerate</name>
        <dbReference type="ChEBI" id="CHEBI:58289"/>
    </ligand>
</feature>
<dbReference type="Proteomes" id="UP000178162">
    <property type="component" value="Unassembled WGS sequence"/>
</dbReference>
<comment type="catalytic activity">
    <reaction evidence="9">
        <text>(2R)-2-phosphoglycerate = phosphoenolpyruvate + H2O</text>
        <dbReference type="Rhea" id="RHEA:10164"/>
        <dbReference type="ChEBI" id="CHEBI:15377"/>
        <dbReference type="ChEBI" id="CHEBI:58289"/>
        <dbReference type="ChEBI" id="CHEBI:58702"/>
        <dbReference type="EC" id="4.2.1.11"/>
    </reaction>
</comment>
<evidence type="ECO:0000259" key="14">
    <source>
        <dbReference type="SMART" id="SM01193"/>
    </source>
</evidence>
<dbReference type="SFLD" id="SFLDG00178">
    <property type="entry name" value="enolase"/>
    <property type="match status" value="1"/>
</dbReference>
<dbReference type="PROSITE" id="PS00164">
    <property type="entry name" value="ENOLASE"/>
    <property type="match status" value="1"/>
</dbReference>
<evidence type="ECO:0000256" key="5">
    <source>
        <dbReference type="ARBA" id="ARBA00022525"/>
    </source>
</evidence>
<dbReference type="GO" id="GO:0000287">
    <property type="term" value="F:magnesium ion binding"/>
    <property type="evidence" value="ECO:0007669"/>
    <property type="project" value="UniProtKB-UniRule"/>
</dbReference>
<dbReference type="GO" id="GO:0004634">
    <property type="term" value="F:phosphopyruvate hydratase activity"/>
    <property type="evidence" value="ECO:0007669"/>
    <property type="project" value="UniProtKB-UniRule"/>
</dbReference>
<evidence type="ECO:0000256" key="1">
    <source>
        <dbReference type="ARBA" id="ARBA00005031"/>
    </source>
</evidence>
<comment type="caution">
    <text evidence="15">The sequence shown here is derived from an EMBL/GenBank/DDBJ whole genome shotgun (WGS) entry which is preliminary data.</text>
</comment>
<feature type="binding site" evidence="9 12">
    <location>
        <position position="292"/>
    </location>
    <ligand>
        <name>Mg(2+)</name>
        <dbReference type="ChEBI" id="CHEBI:18420"/>
    </ligand>
</feature>
<name>A0A1G1WBS0_9BACT</name>
<evidence type="ECO:0000256" key="9">
    <source>
        <dbReference type="HAMAP-Rule" id="MF_00318"/>
    </source>
</evidence>